<evidence type="ECO:0000256" key="1">
    <source>
        <dbReference type="SAM" id="MobiDB-lite"/>
    </source>
</evidence>
<name>A0A8S5T8J9_9CAUD</name>
<feature type="compositionally biased region" description="Basic and acidic residues" evidence="1">
    <location>
        <begin position="42"/>
        <end position="85"/>
    </location>
</feature>
<keyword evidence="2" id="KW-1133">Transmembrane helix</keyword>
<feature type="transmembrane region" description="Helical" evidence="2">
    <location>
        <begin position="16"/>
        <end position="34"/>
    </location>
</feature>
<sequence>MAESVLDHAAAFGAEWFFAFLVAIGFGILAKQLLNEYQRNNERKAELEERNAARQAELELKREERKRDELNERAQRDRERSEMEGRIAAQMERSNNISEGLQAAMESIRASTAALHDEIRESREHSHDMANKVDHIYDRVDLIYEKEN</sequence>
<keyword evidence="2" id="KW-0812">Transmembrane</keyword>
<reference evidence="3" key="1">
    <citation type="journal article" date="2021" name="Proc. Natl. Acad. Sci. U.S.A.">
        <title>A Catalog of Tens of Thousands of Viruses from Human Metagenomes Reveals Hidden Associations with Chronic Diseases.</title>
        <authorList>
            <person name="Tisza M.J."/>
            <person name="Buck C.B."/>
        </authorList>
    </citation>
    <scope>NUCLEOTIDE SEQUENCE</scope>
    <source>
        <strain evidence="3">CtjH82</strain>
    </source>
</reference>
<organism evidence="3">
    <name type="scientific">Myoviridae sp. ctjH82</name>
    <dbReference type="NCBI Taxonomy" id="2827704"/>
    <lineage>
        <taxon>Viruses</taxon>
        <taxon>Duplodnaviria</taxon>
        <taxon>Heunggongvirae</taxon>
        <taxon>Uroviricota</taxon>
        <taxon>Caudoviricetes</taxon>
    </lineage>
</organism>
<evidence type="ECO:0000256" key="2">
    <source>
        <dbReference type="SAM" id="Phobius"/>
    </source>
</evidence>
<dbReference type="EMBL" id="BK032762">
    <property type="protein sequence ID" value="DAF59090.1"/>
    <property type="molecule type" value="Genomic_DNA"/>
</dbReference>
<feature type="region of interest" description="Disordered" evidence="1">
    <location>
        <begin position="42"/>
        <end position="94"/>
    </location>
</feature>
<keyword evidence="2" id="KW-0472">Membrane</keyword>
<evidence type="ECO:0000313" key="3">
    <source>
        <dbReference type="EMBL" id="DAF59090.1"/>
    </source>
</evidence>
<protein>
    <submittedName>
        <fullName evidence="3">Uncharacterized protein</fullName>
    </submittedName>
</protein>
<accession>A0A8S5T8J9</accession>
<proteinExistence type="predicted"/>